<comment type="caution">
    <text evidence="2">The sequence shown here is derived from an EMBL/GenBank/DDBJ whole genome shotgun (WGS) entry which is preliminary data.</text>
</comment>
<evidence type="ECO:0000256" key="1">
    <source>
        <dbReference type="SAM" id="SignalP"/>
    </source>
</evidence>
<proteinExistence type="predicted"/>
<dbReference type="Gene3D" id="3.40.390.10">
    <property type="entry name" value="Collagenase (Catalytic Domain)"/>
    <property type="match status" value="1"/>
</dbReference>
<feature type="signal peptide" evidence="1">
    <location>
        <begin position="1"/>
        <end position="21"/>
    </location>
</feature>
<keyword evidence="3" id="KW-1185">Reference proteome</keyword>
<evidence type="ECO:0008006" key="4">
    <source>
        <dbReference type="Google" id="ProtNLM"/>
    </source>
</evidence>
<protein>
    <recommendedName>
        <fullName evidence="4">Peptidase M10 metallopeptidase domain-containing protein</fullName>
    </recommendedName>
</protein>
<dbReference type="InterPro" id="IPR024079">
    <property type="entry name" value="MetalloPept_cat_dom_sf"/>
</dbReference>
<evidence type="ECO:0000313" key="2">
    <source>
        <dbReference type="EMBL" id="MBC3910708.1"/>
    </source>
</evidence>
<dbReference type="Proteomes" id="UP000646911">
    <property type="component" value="Unassembled WGS sequence"/>
</dbReference>
<accession>A0ABR6ZGA0</accession>
<evidence type="ECO:0000313" key="3">
    <source>
        <dbReference type="Proteomes" id="UP000646911"/>
    </source>
</evidence>
<name>A0ABR6ZGA0_9BURK</name>
<sequence length="254" mass="28253">MQSIVCSILACLTLVVAPVHGTESERAVDAKNCRKLIPDEYQWQALDWSHLWAADLPRELKIFPEQQPDCAVHAGICADAKSKKTIVVDVDVFFKDSAIWNKPEQLRAYMALVNRYYQQARIGFNFKFRPASELPAWTENRNQLTVIFASAMPAPAGKVADAFGNLPAGKAVFNDVLMKRQERHANPYFIMGKPLGHELGHVLGLAHTQDIALLMTQGTSSQNALDILPEQALIMRVMALQRFGGKLDSVIACH</sequence>
<organism evidence="2 3">
    <name type="scientific">Undibacterium umbellatum</name>
    <dbReference type="NCBI Taxonomy" id="2762300"/>
    <lineage>
        <taxon>Bacteria</taxon>
        <taxon>Pseudomonadati</taxon>
        <taxon>Pseudomonadota</taxon>
        <taxon>Betaproteobacteria</taxon>
        <taxon>Burkholderiales</taxon>
        <taxon>Oxalobacteraceae</taxon>
        <taxon>Undibacterium</taxon>
    </lineage>
</organism>
<dbReference type="EMBL" id="JACOFX010000019">
    <property type="protein sequence ID" value="MBC3910708.1"/>
    <property type="molecule type" value="Genomic_DNA"/>
</dbReference>
<feature type="chain" id="PRO_5046696955" description="Peptidase M10 metallopeptidase domain-containing protein" evidence="1">
    <location>
        <begin position="22"/>
        <end position="254"/>
    </location>
</feature>
<dbReference type="SUPFAM" id="SSF55486">
    <property type="entry name" value="Metalloproteases ('zincins'), catalytic domain"/>
    <property type="match status" value="1"/>
</dbReference>
<keyword evidence="1" id="KW-0732">Signal</keyword>
<gene>
    <name evidence="2" type="ORF">H8L47_24370</name>
</gene>
<dbReference type="RefSeq" id="WP_186956285.1">
    <property type="nucleotide sequence ID" value="NZ_JACOFX010000019.1"/>
</dbReference>
<reference evidence="2 3" key="1">
    <citation type="submission" date="2020-08" db="EMBL/GenBank/DDBJ databases">
        <title>Novel species isolated from subtropical streams in China.</title>
        <authorList>
            <person name="Lu H."/>
        </authorList>
    </citation>
    <scope>NUCLEOTIDE SEQUENCE [LARGE SCALE GENOMIC DNA]</scope>
    <source>
        <strain evidence="2 3">NL8W</strain>
    </source>
</reference>